<keyword evidence="1" id="KW-1133">Transmembrane helix</keyword>
<sequence length="35" mass="4307">MRKKEKDTCQSKMLFTFAILYFNKLILHHCFFQPV</sequence>
<reference evidence="2" key="1">
    <citation type="submission" date="2014-09" db="EMBL/GenBank/DDBJ databases">
        <authorList>
            <person name="Magalhaes I.L.F."/>
            <person name="Oliveira U."/>
            <person name="Santos F.R."/>
            <person name="Vidigal T.H.D.A."/>
            <person name="Brescovit A.D."/>
            <person name="Santos A.J."/>
        </authorList>
    </citation>
    <scope>NUCLEOTIDE SEQUENCE</scope>
    <source>
        <tissue evidence="2">Shoot tissue taken approximately 20 cm above the soil surface</tissue>
    </source>
</reference>
<keyword evidence="1" id="KW-0812">Transmembrane</keyword>
<protein>
    <submittedName>
        <fullName evidence="2">Uncharacterized protein</fullName>
    </submittedName>
</protein>
<name>A0A0A9GNJ7_ARUDO</name>
<keyword evidence="1" id="KW-0472">Membrane</keyword>
<dbReference type="EMBL" id="GBRH01171196">
    <property type="protein sequence ID" value="JAE26700.1"/>
    <property type="molecule type" value="Transcribed_RNA"/>
</dbReference>
<reference evidence="2" key="2">
    <citation type="journal article" date="2015" name="Data Brief">
        <title>Shoot transcriptome of the giant reed, Arundo donax.</title>
        <authorList>
            <person name="Barrero R.A."/>
            <person name="Guerrero F.D."/>
            <person name="Moolhuijzen P."/>
            <person name="Goolsby J.A."/>
            <person name="Tidwell J."/>
            <person name="Bellgard S.E."/>
            <person name="Bellgard M.I."/>
        </authorList>
    </citation>
    <scope>NUCLEOTIDE SEQUENCE</scope>
    <source>
        <tissue evidence="2">Shoot tissue taken approximately 20 cm above the soil surface</tissue>
    </source>
</reference>
<accession>A0A0A9GNJ7</accession>
<evidence type="ECO:0000313" key="2">
    <source>
        <dbReference type="EMBL" id="JAE26700.1"/>
    </source>
</evidence>
<organism evidence="2">
    <name type="scientific">Arundo donax</name>
    <name type="common">Giant reed</name>
    <name type="synonym">Donax arundinaceus</name>
    <dbReference type="NCBI Taxonomy" id="35708"/>
    <lineage>
        <taxon>Eukaryota</taxon>
        <taxon>Viridiplantae</taxon>
        <taxon>Streptophyta</taxon>
        <taxon>Embryophyta</taxon>
        <taxon>Tracheophyta</taxon>
        <taxon>Spermatophyta</taxon>
        <taxon>Magnoliopsida</taxon>
        <taxon>Liliopsida</taxon>
        <taxon>Poales</taxon>
        <taxon>Poaceae</taxon>
        <taxon>PACMAD clade</taxon>
        <taxon>Arundinoideae</taxon>
        <taxon>Arundineae</taxon>
        <taxon>Arundo</taxon>
    </lineage>
</organism>
<evidence type="ECO:0000256" key="1">
    <source>
        <dbReference type="SAM" id="Phobius"/>
    </source>
</evidence>
<proteinExistence type="predicted"/>
<feature type="transmembrane region" description="Helical" evidence="1">
    <location>
        <begin position="12"/>
        <end position="32"/>
    </location>
</feature>
<dbReference type="AlphaFoldDB" id="A0A0A9GNJ7"/>